<name>A0A7W8XFI8_9HYPH</name>
<evidence type="ECO:0000256" key="1">
    <source>
        <dbReference type="SAM" id="MobiDB-lite"/>
    </source>
</evidence>
<evidence type="ECO:0000313" key="2">
    <source>
        <dbReference type="EMBL" id="MBB5561573.1"/>
    </source>
</evidence>
<protein>
    <submittedName>
        <fullName evidence="2">Uncharacterized protein</fullName>
    </submittedName>
</protein>
<feature type="region of interest" description="Disordered" evidence="1">
    <location>
        <begin position="73"/>
        <end position="99"/>
    </location>
</feature>
<accession>A0A7W8XFI8</accession>
<dbReference type="AlphaFoldDB" id="A0A7W8XFI8"/>
<comment type="caution">
    <text evidence="2">The sequence shown here is derived from an EMBL/GenBank/DDBJ whole genome shotgun (WGS) entry which is preliminary data.</text>
</comment>
<reference evidence="2 3" key="1">
    <citation type="submission" date="2020-08" db="EMBL/GenBank/DDBJ databases">
        <title>Genomic Encyclopedia of Type Strains, Phase IV (KMG-V): Genome sequencing to study the core and pangenomes of soil and plant-associated prokaryotes.</title>
        <authorList>
            <person name="Whitman W."/>
        </authorList>
    </citation>
    <scope>NUCLEOTIDE SEQUENCE [LARGE SCALE GENOMIC DNA]</scope>
    <source>
        <strain evidence="2 3">SEMIA 4034</strain>
    </source>
</reference>
<organism evidence="2 3">
    <name type="scientific">Rhizobium lentis</name>
    <dbReference type="NCBI Taxonomy" id="1138194"/>
    <lineage>
        <taxon>Bacteria</taxon>
        <taxon>Pseudomonadati</taxon>
        <taxon>Pseudomonadota</taxon>
        <taxon>Alphaproteobacteria</taxon>
        <taxon>Hyphomicrobiales</taxon>
        <taxon>Rhizobiaceae</taxon>
        <taxon>Rhizobium/Agrobacterium group</taxon>
        <taxon>Rhizobium</taxon>
    </lineage>
</organism>
<sequence>MTGCDIVAERRFASTLEAMTDEQLFALMAELEMACEAPGRLSAVDELFAKIVLTESAIERRFPGQMLRPYKEWQSRKPLRPVPQIDEREPVHGPCRSRS</sequence>
<evidence type="ECO:0000313" key="3">
    <source>
        <dbReference type="Proteomes" id="UP000528824"/>
    </source>
</evidence>
<dbReference type="EMBL" id="JACHBC010000006">
    <property type="protein sequence ID" value="MBB5561573.1"/>
    <property type="molecule type" value="Genomic_DNA"/>
</dbReference>
<proteinExistence type="predicted"/>
<gene>
    <name evidence="2" type="ORF">GGI59_003249</name>
</gene>
<dbReference type="Proteomes" id="UP000528824">
    <property type="component" value="Unassembled WGS sequence"/>
</dbReference>
<keyword evidence="3" id="KW-1185">Reference proteome</keyword>